<protein>
    <submittedName>
        <fullName evidence="1">Uncharacterized protein</fullName>
    </submittedName>
</protein>
<proteinExistence type="predicted"/>
<gene>
    <name evidence="1" type="ORF">Cob_v007815</name>
</gene>
<reference evidence="2" key="1">
    <citation type="journal article" date="2013" name="New Phytol.">
        <title>Comparative genomic and transcriptomic analyses reveal the hemibiotrophic stage shift of Colletotrichum fungi.</title>
        <authorList>
            <person name="Gan P."/>
            <person name="Ikeda K."/>
            <person name="Irieda H."/>
            <person name="Narusaka M."/>
            <person name="O'Connell R.J."/>
            <person name="Narusaka Y."/>
            <person name="Takano Y."/>
            <person name="Kubo Y."/>
            <person name="Shirasu K."/>
        </authorList>
    </citation>
    <scope>NUCLEOTIDE SEQUENCE [LARGE SCALE GENOMIC DNA]</scope>
    <source>
        <strain evidence="2">104-T / ATCC 96160 / CBS 514.97 / LARS 414 / MAFF 240422</strain>
    </source>
</reference>
<keyword evidence="2" id="KW-1185">Reference proteome</keyword>
<dbReference type="Proteomes" id="UP000014480">
    <property type="component" value="Unassembled WGS sequence"/>
</dbReference>
<comment type="caution">
    <text evidence="1">The sequence shown here is derived from an EMBL/GenBank/DDBJ whole genome shotgun (WGS) entry which is preliminary data.</text>
</comment>
<reference evidence="2" key="2">
    <citation type="journal article" date="2019" name="Mol. Plant Microbe Interact.">
        <title>Genome sequence resources for four phytopathogenic fungi from the Colletotrichum orbiculare species complex.</title>
        <authorList>
            <person name="Gan P."/>
            <person name="Tsushima A."/>
            <person name="Narusaka M."/>
            <person name="Narusaka Y."/>
            <person name="Takano Y."/>
            <person name="Kubo Y."/>
            <person name="Shirasu K."/>
        </authorList>
    </citation>
    <scope>GENOME REANNOTATION</scope>
    <source>
        <strain evidence="2">104-T / ATCC 96160 / CBS 514.97 / LARS 414 / MAFF 240422</strain>
    </source>
</reference>
<evidence type="ECO:0000313" key="1">
    <source>
        <dbReference type="EMBL" id="TDZ19639.1"/>
    </source>
</evidence>
<sequence>MEAPVPDLAVLRTPLPSFSGRVRLWRRNRSDGNGGTFFYSSFFCAANTVSFHPHPIEGQLSAGREEISLKEK</sequence>
<dbReference type="AlphaFoldDB" id="A0A484FMF9"/>
<organism evidence="1 2">
    <name type="scientific">Colletotrichum orbiculare (strain 104-T / ATCC 96160 / CBS 514.97 / LARS 414 / MAFF 240422)</name>
    <name type="common">Cucumber anthracnose fungus</name>
    <name type="synonym">Colletotrichum lagenarium</name>
    <dbReference type="NCBI Taxonomy" id="1213857"/>
    <lineage>
        <taxon>Eukaryota</taxon>
        <taxon>Fungi</taxon>
        <taxon>Dikarya</taxon>
        <taxon>Ascomycota</taxon>
        <taxon>Pezizomycotina</taxon>
        <taxon>Sordariomycetes</taxon>
        <taxon>Hypocreomycetidae</taxon>
        <taxon>Glomerellales</taxon>
        <taxon>Glomerellaceae</taxon>
        <taxon>Colletotrichum</taxon>
        <taxon>Colletotrichum orbiculare species complex</taxon>
    </lineage>
</organism>
<evidence type="ECO:0000313" key="2">
    <source>
        <dbReference type="Proteomes" id="UP000014480"/>
    </source>
</evidence>
<dbReference type="EMBL" id="AMCV02000020">
    <property type="protein sequence ID" value="TDZ19639.1"/>
    <property type="molecule type" value="Genomic_DNA"/>
</dbReference>
<name>A0A484FMF9_COLOR</name>
<accession>A0A484FMF9</accession>